<keyword evidence="1" id="KW-0285">Flavoprotein</keyword>
<evidence type="ECO:0000313" key="5">
    <source>
        <dbReference type="EMBL" id="KRL91290.1"/>
    </source>
</evidence>
<accession>A0A0R1UIQ9</accession>
<proteinExistence type="predicted"/>
<dbReference type="PATRIC" id="fig|1423760.3.peg.1255"/>
<sequence>MNIVLVAGAITGSKTATVLTALQKELQIQAPAAKVTLLDLRQLQLVFSDGRDFREYEGDTRYVAETIMQADALVFGSPVYQAGISGALKNVLDLLPARALADKVATAVITAGSPRHFLVADYQLKPILNFMKAVLLPSTLYVEEKDLAGDQIVTDEITSRIKRLAQDLLLTTKTYQAQLAALEADLF</sequence>
<keyword evidence="2" id="KW-0288">FMN</keyword>
<evidence type="ECO:0000256" key="3">
    <source>
        <dbReference type="ARBA" id="ARBA00023002"/>
    </source>
</evidence>
<gene>
    <name evidence="5" type="ORF">FC43_GL001187</name>
</gene>
<dbReference type="InterPro" id="IPR029039">
    <property type="entry name" value="Flavoprotein-like_sf"/>
</dbReference>
<keyword evidence="3" id="KW-0560">Oxidoreductase</keyword>
<organism evidence="5 6">
    <name type="scientific">Limosilactobacillus ingluviei DSM 15946</name>
    <dbReference type="NCBI Taxonomy" id="1423760"/>
    <lineage>
        <taxon>Bacteria</taxon>
        <taxon>Bacillati</taxon>
        <taxon>Bacillota</taxon>
        <taxon>Bacilli</taxon>
        <taxon>Lactobacillales</taxon>
        <taxon>Lactobacillaceae</taxon>
        <taxon>Limosilactobacillus</taxon>
    </lineage>
</organism>
<evidence type="ECO:0000256" key="1">
    <source>
        <dbReference type="ARBA" id="ARBA00022630"/>
    </source>
</evidence>
<dbReference type="InterPro" id="IPR005025">
    <property type="entry name" value="FMN_Rdtase-like_dom"/>
</dbReference>
<evidence type="ECO:0000313" key="6">
    <source>
        <dbReference type="Proteomes" id="UP000050816"/>
    </source>
</evidence>
<dbReference type="PANTHER" id="PTHR43408">
    <property type="entry name" value="FMN REDUCTASE (NADPH)"/>
    <property type="match status" value="1"/>
</dbReference>
<dbReference type="InterPro" id="IPR051814">
    <property type="entry name" value="NAD(P)H-dep_FMN_reductase"/>
</dbReference>
<dbReference type="RefSeq" id="WP_056954268.1">
    <property type="nucleotide sequence ID" value="NZ_AZFK01000021.1"/>
</dbReference>
<protein>
    <submittedName>
        <fullName evidence="5">NADPH-dependent nitro flavin reductase</fullName>
    </submittedName>
</protein>
<comment type="caution">
    <text evidence="5">The sequence shown here is derived from an EMBL/GenBank/DDBJ whole genome shotgun (WGS) entry which is preliminary data.</text>
</comment>
<name>A0A0R1UIQ9_9LACO</name>
<dbReference type="Pfam" id="PF03358">
    <property type="entry name" value="FMN_red"/>
    <property type="match status" value="1"/>
</dbReference>
<reference evidence="5 6" key="1">
    <citation type="journal article" date="2015" name="Genome Announc.">
        <title>Expanding the biotechnology potential of lactobacilli through comparative genomics of 213 strains and associated genera.</title>
        <authorList>
            <person name="Sun Z."/>
            <person name="Harris H.M."/>
            <person name="McCann A."/>
            <person name="Guo C."/>
            <person name="Argimon S."/>
            <person name="Zhang W."/>
            <person name="Yang X."/>
            <person name="Jeffery I.B."/>
            <person name="Cooney J.C."/>
            <person name="Kagawa T.F."/>
            <person name="Liu W."/>
            <person name="Song Y."/>
            <person name="Salvetti E."/>
            <person name="Wrobel A."/>
            <person name="Rasinkangas P."/>
            <person name="Parkhill J."/>
            <person name="Rea M.C."/>
            <person name="O'Sullivan O."/>
            <person name="Ritari J."/>
            <person name="Douillard F.P."/>
            <person name="Paul Ross R."/>
            <person name="Yang R."/>
            <person name="Briner A.E."/>
            <person name="Felis G.E."/>
            <person name="de Vos W.M."/>
            <person name="Barrangou R."/>
            <person name="Klaenhammer T.R."/>
            <person name="Caufield P.W."/>
            <person name="Cui Y."/>
            <person name="Zhang H."/>
            <person name="O'Toole P.W."/>
        </authorList>
    </citation>
    <scope>NUCLEOTIDE SEQUENCE [LARGE SCALE GENOMIC DNA]</scope>
    <source>
        <strain evidence="5 6">DSM 15946</strain>
    </source>
</reference>
<dbReference type="SUPFAM" id="SSF52218">
    <property type="entry name" value="Flavoproteins"/>
    <property type="match status" value="1"/>
</dbReference>
<evidence type="ECO:0000256" key="2">
    <source>
        <dbReference type="ARBA" id="ARBA00022643"/>
    </source>
</evidence>
<dbReference type="AlphaFoldDB" id="A0A0R1UIQ9"/>
<dbReference type="PANTHER" id="PTHR43408:SF2">
    <property type="entry name" value="FMN REDUCTASE (NADPH)"/>
    <property type="match status" value="1"/>
</dbReference>
<feature type="domain" description="NADPH-dependent FMN reductase-like" evidence="4">
    <location>
        <begin position="1"/>
        <end position="143"/>
    </location>
</feature>
<evidence type="ECO:0000259" key="4">
    <source>
        <dbReference type="Pfam" id="PF03358"/>
    </source>
</evidence>
<dbReference type="Proteomes" id="UP000050816">
    <property type="component" value="Unassembled WGS sequence"/>
</dbReference>
<dbReference type="EMBL" id="AZFK01000021">
    <property type="protein sequence ID" value="KRL91290.1"/>
    <property type="molecule type" value="Genomic_DNA"/>
</dbReference>
<dbReference type="Gene3D" id="3.40.50.360">
    <property type="match status" value="1"/>
</dbReference>
<dbReference type="GO" id="GO:0016491">
    <property type="term" value="F:oxidoreductase activity"/>
    <property type="evidence" value="ECO:0007669"/>
    <property type="project" value="UniProtKB-KW"/>
</dbReference>